<evidence type="ECO:0000313" key="2">
    <source>
        <dbReference type="Proteomes" id="UP000234681"/>
    </source>
</evidence>
<reference evidence="2" key="1">
    <citation type="submission" date="2005-09" db="EMBL/GenBank/DDBJ databases">
        <authorList>
            <person name="Mural R.J."/>
            <person name="Li P.W."/>
            <person name="Adams M.D."/>
            <person name="Amanatides P.G."/>
            <person name="Baden-Tillson H."/>
            <person name="Barnstead M."/>
            <person name="Chin S.H."/>
            <person name="Dew I."/>
            <person name="Evans C.A."/>
            <person name="Ferriera S."/>
            <person name="Flanigan M."/>
            <person name="Fosler C."/>
            <person name="Glodek A."/>
            <person name="Gu Z."/>
            <person name="Holt R.A."/>
            <person name="Jennings D."/>
            <person name="Kraft C.L."/>
            <person name="Lu F."/>
            <person name="Nguyen T."/>
            <person name="Nusskern D.R."/>
            <person name="Pfannkoch C.M."/>
            <person name="Sitter C."/>
            <person name="Sutton G.G."/>
            <person name="Venter J.C."/>
            <person name="Wang Z."/>
            <person name="Woodage T."/>
            <person name="Zheng X.H."/>
            <person name="Zhong F."/>
        </authorList>
    </citation>
    <scope>NUCLEOTIDE SEQUENCE [LARGE SCALE GENOMIC DNA]</scope>
    <source>
        <strain>BN</strain>
        <strain evidence="2">Sprague-Dawley</strain>
    </source>
</reference>
<accession>A6JH40</accession>
<evidence type="ECO:0000313" key="1">
    <source>
        <dbReference type="EMBL" id="EDL95046.1"/>
    </source>
</evidence>
<organism evidence="1 2">
    <name type="scientific">Rattus norvegicus</name>
    <name type="common">Rat</name>
    <dbReference type="NCBI Taxonomy" id="10116"/>
    <lineage>
        <taxon>Eukaryota</taxon>
        <taxon>Metazoa</taxon>
        <taxon>Chordata</taxon>
        <taxon>Craniata</taxon>
        <taxon>Vertebrata</taxon>
        <taxon>Euteleostomi</taxon>
        <taxon>Mammalia</taxon>
        <taxon>Eutheria</taxon>
        <taxon>Euarchontoglires</taxon>
        <taxon>Glires</taxon>
        <taxon>Rodentia</taxon>
        <taxon>Myomorpha</taxon>
        <taxon>Muroidea</taxon>
        <taxon>Muridae</taxon>
        <taxon>Murinae</taxon>
        <taxon>Rattus</taxon>
    </lineage>
</organism>
<sequence length="58" mass="6527">MCLYTELVLFSPIHSGALVLFDGDHTSLCLDVKLEIKHVKMMTLTEAQRSFLLPSLGY</sequence>
<dbReference type="EMBL" id="CH473985">
    <property type="protein sequence ID" value="EDL95046.1"/>
    <property type="molecule type" value="Genomic_DNA"/>
</dbReference>
<name>A6JH40_RAT</name>
<gene>
    <name evidence="1" type="ORF">rCG_20281</name>
</gene>
<dbReference type="Proteomes" id="UP000234681">
    <property type="component" value="Chromosome 13"/>
</dbReference>
<dbReference type="AlphaFoldDB" id="A6JH40"/>
<protein>
    <submittedName>
        <fullName evidence="1">RCG20281</fullName>
    </submittedName>
</protein>
<proteinExistence type="predicted"/>